<dbReference type="InterPro" id="IPR019933">
    <property type="entry name" value="DivIVA_domain"/>
</dbReference>
<dbReference type="NCBIfam" id="TIGR03544">
    <property type="entry name" value="DivI1A_domain"/>
    <property type="match status" value="1"/>
</dbReference>
<evidence type="ECO:0000256" key="9">
    <source>
        <dbReference type="SAM" id="Coils"/>
    </source>
</evidence>
<dbReference type="PANTHER" id="PTHR35794">
    <property type="entry name" value="CELL DIVISION PROTEIN DIVIVA"/>
    <property type="match status" value="1"/>
</dbReference>
<dbReference type="GO" id="GO:0005737">
    <property type="term" value="C:cytoplasm"/>
    <property type="evidence" value="ECO:0007669"/>
    <property type="project" value="UniProtKB-SubCell"/>
</dbReference>
<feature type="coiled-coil region" evidence="9">
    <location>
        <begin position="158"/>
        <end position="221"/>
    </location>
</feature>
<comment type="subcellular location">
    <subcellularLocation>
        <location evidence="1">Cytoplasm</location>
    </subcellularLocation>
</comment>
<feature type="region of interest" description="Disordered" evidence="10">
    <location>
        <begin position="1"/>
        <end position="20"/>
    </location>
</feature>
<evidence type="ECO:0000313" key="12">
    <source>
        <dbReference type="Proteomes" id="UP000660680"/>
    </source>
</evidence>
<dbReference type="EMBL" id="BMRB01000002">
    <property type="protein sequence ID" value="GGS38334.1"/>
    <property type="molecule type" value="Genomic_DNA"/>
</dbReference>
<dbReference type="GO" id="GO:0051301">
    <property type="term" value="P:cell division"/>
    <property type="evidence" value="ECO:0007669"/>
    <property type="project" value="UniProtKB-KW"/>
</dbReference>
<comment type="similarity">
    <text evidence="2">Belongs to the DivIVA family.</text>
</comment>
<reference evidence="11" key="1">
    <citation type="journal article" date="2014" name="Int. J. Syst. Evol. Microbiol.">
        <title>Complete genome sequence of Corynebacterium casei LMG S-19264T (=DSM 44701T), isolated from a smear-ripened cheese.</title>
        <authorList>
            <consortium name="US DOE Joint Genome Institute (JGI-PGF)"/>
            <person name="Walter F."/>
            <person name="Albersmeier A."/>
            <person name="Kalinowski J."/>
            <person name="Ruckert C."/>
        </authorList>
    </citation>
    <scope>NUCLEOTIDE SEQUENCE</scope>
    <source>
        <strain evidence="11">JCM 3276</strain>
    </source>
</reference>
<proteinExistence type="inferred from homology"/>
<dbReference type="Gene3D" id="6.10.250.660">
    <property type="match status" value="1"/>
</dbReference>
<evidence type="ECO:0000256" key="6">
    <source>
        <dbReference type="ARBA" id="ARBA00023054"/>
    </source>
</evidence>
<dbReference type="Gene3D" id="1.20.5.620">
    <property type="entry name" value="F1F0 ATP synthase subunit B, membrane domain"/>
    <property type="match status" value="1"/>
</dbReference>
<comment type="caution">
    <text evidence="11">The sequence shown here is derived from an EMBL/GenBank/DDBJ whole genome shotgun (WGS) entry which is preliminary data.</text>
</comment>
<gene>
    <name evidence="11" type="ORF">GCM10010171_36570</name>
</gene>
<organism evidence="11 12">
    <name type="scientific">Actinokineospora fastidiosa</name>
    <dbReference type="NCBI Taxonomy" id="1816"/>
    <lineage>
        <taxon>Bacteria</taxon>
        <taxon>Bacillati</taxon>
        <taxon>Actinomycetota</taxon>
        <taxon>Actinomycetes</taxon>
        <taxon>Pseudonocardiales</taxon>
        <taxon>Pseudonocardiaceae</taxon>
        <taxon>Actinokineospora</taxon>
    </lineage>
</organism>
<name>A0A918LEN4_9PSEU</name>
<feature type="region of interest" description="Disordered" evidence="10">
    <location>
        <begin position="230"/>
        <end position="267"/>
    </location>
</feature>
<keyword evidence="5 11" id="KW-0132">Cell division</keyword>
<evidence type="ECO:0000256" key="7">
    <source>
        <dbReference type="ARBA" id="ARBA00023306"/>
    </source>
</evidence>
<keyword evidence="7" id="KW-0131">Cell cycle</keyword>
<evidence type="ECO:0000256" key="8">
    <source>
        <dbReference type="ARBA" id="ARBA00031737"/>
    </source>
</evidence>
<evidence type="ECO:0000256" key="3">
    <source>
        <dbReference type="ARBA" id="ARBA00018787"/>
    </source>
</evidence>
<accession>A0A918LEN4</accession>
<protein>
    <recommendedName>
        <fullName evidence="3">Cell wall synthesis protein Wag31</fullName>
    </recommendedName>
    <alternativeName>
        <fullName evidence="8">Antigen 84</fullName>
    </alternativeName>
</protein>
<dbReference type="InterPro" id="IPR007793">
    <property type="entry name" value="DivIVA_fam"/>
</dbReference>
<feature type="compositionally biased region" description="Low complexity" evidence="10">
    <location>
        <begin position="240"/>
        <end position="253"/>
    </location>
</feature>
<keyword evidence="12" id="KW-1185">Reference proteome</keyword>
<evidence type="ECO:0000256" key="5">
    <source>
        <dbReference type="ARBA" id="ARBA00022618"/>
    </source>
</evidence>
<dbReference type="Proteomes" id="UP000660680">
    <property type="component" value="Unassembled WGS sequence"/>
</dbReference>
<evidence type="ECO:0000256" key="1">
    <source>
        <dbReference type="ARBA" id="ARBA00004496"/>
    </source>
</evidence>
<feature type="region of interest" description="Disordered" evidence="10">
    <location>
        <begin position="65"/>
        <end position="101"/>
    </location>
</feature>
<keyword evidence="6 9" id="KW-0175">Coiled coil</keyword>
<keyword evidence="4" id="KW-0963">Cytoplasm</keyword>
<sequence length="267" mass="29312">MSLTPADVHNVAFSKPPIGKRGYNEDEVDAFLDLVEVELSRLIEENNDLRAQVEQLDAQLESARADLDEARSGAAPVQESRRLQPVPPPSPMEQTSPGGGDHHVQAVKVLGLAQEMADRLTGEAKAEADGMLAEARTKSEQLLSEARTKADTMVNEARTRAETMLNDARTRAETLERQAREKATTLERDAQRQHAEIIGAVQSERTTLEKKIDELRTFEREYRTRLKSLLESSLRELSDRGPAAPADGGRAAGQKSGYSFGPRAEAG</sequence>
<dbReference type="Pfam" id="PF05103">
    <property type="entry name" value="DivIVA"/>
    <property type="match status" value="1"/>
</dbReference>
<dbReference type="RefSeq" id="WP_189211571.1">
    <property type="nucleotide sequence ID" value="NZ_BMRB01000002.1"/>
</dbReference>
<evidence type="ECO:0000256" key="2">
    <source>
        <dbReference type="ARBA" id="ARBA00009008"/>
    </source>
</evidence>
<evidence type="ECO:0000256" key="4">
    <source>
        <dbReference type="ARBA" id="ARBA00022490"/>
    </source>
</evidence>
<evidence type="ECO:0000256" key="10">
    <source>
        <dbReference type="SAM" id="MobiDB-lite"/>
    </source>
</evidence>
<dbReference type="AlphaFoldDB" id="A0A918LEN4"/>
<reference evidence="11" key="2">
    <citation type="submission" date="2020-09" db="EMBL/GenBank/DDBJ databases">
        <authorList>
            <person name="Sun Q."/>
            <person name="Ohkuma M."/>
        </authorList>
    </citation>
    <scope>NUCLEOTIDE SEQUENCE</scope>
    <source>
        <strain evidence="11">JCM 3276</strain>
    </source>
</reference>
<evidence type="ECO:0000313" key="11">
    <source>
        <dbReference type="EMBL" id="GGS38334.1"/>
    </source>
</evidence>
<dbReference type="PANTHER" id="PTHR35794:SF2">
    <property type="entry name" value="CELL DIVISION PROTEIN DIVIVA"/>
    <property type="match status" value="1"/>
</dbReference>